<evidence type="ECO:0000256" key="4">
    <source>
        <dbReference type="ARBA" id="ARBA00022777"/>
    </source>
</evidence>
<dbReference type="InterPro" id="IPR011009">
    <property type="entry name" value="Kinase-like_dom_sf"/>
</dbReference>
<feature type="region of interest" description="Disordered" evidence="6">
    <location>
        <begin position="755"/>
        <end position="779"/>
    </location>
</feature>
<dbReference type="EMBL" id="DF844795">
    <property type="protein sequence ID" value="GAT48650.1"/>
    <property type="molecule type" value="Genomic_DNA"/>
</dbReference>
<evidence type="ECO:0000256" key="3">
    <source>
        <dbReference type="ARBA" id="ARBA00022741"/>
    </source>
</evidence>
<feature type="domain" description="Protein kinase" evidence="7">
    <location>
        <begin position="123"/>
        <end position="408"/>
    </location>
</feature>
<feature type="compositionally biased region" description="Basic and acidic residues" evidence="6">
    <location>
        <begin position="524"/>
        <end position="535"/>
    </location>
</feature>
<keyword evidence="1" id="KW-0723">Serine/threonine-protein kinase</keyword>
<feature type="region of interest" description="Disordered" evidence="6">
    <location>
        <begin position="452"/>
        <end position="505"/>
    </location>
</feature>
<dbReference type="GO" id="GO:0016301">
    <property type="term" value="F:kinase activity"/>
    <property type="evidence" value="ECO:0007669"/>
    <property type="project" value="UniProtKB-KW"/>
</dbReference>
<evidence type="ECO:0000256" key="2">
    <source>
        <dbReference type="ARBA" id="ARBA00022679"/>
    </source>
</evidence>
<keyword evidence="5" id="KW-0067">ATP-binding</keyword>
<evidence type="ECO:0000256" key="1">
    <source>
        <dbReference type="ARBA" id="ARBA00022527"/>
    </source>
</evidence>
<keyword evidence="3" id="KW-0547">Nucleotide-binding</keyword>
<dbReference type="Pfam" id="PF00069">
    <property type="entry name" value="Pkinase"/>
    <property type="match status" value="1"/>
</dbReference>
<accession>A0ABQ0LBX7</accession>
<dbReference type="Proteomes" id="UP000815677">
    <property type="component" value="Unassembled WGS sequence"/>
</dbReference>
<feature type="region of interest" description="Disordered" evidence="6">
    <location>
        <begin position="1"/>
        <end position="60"/>
    </location>
</feature>
<dbReference type="PROSITE" id="PS50011">
    <property type="entry name" value="PROTEIN_KINASE_DOM"/>
    <property type="match status" value="1"/>
</dbReference>
<dbReference type="PANTHER" id="PTHR24351">
    <property type="entry name" value="RIBOSOMAL PROTEIN S6 KINASE"/>
    <property type="match status" value="1"/>
</dbReference>
<dbReference type="Gene3D" id="1.10.510.10">
    <property type="entry name" value="Transferase(Phosphotransferase) domain 1"/>
    <property type="match status" value="1"/>
</dbReference>
<dbReference type="SUPFAM" id="SSF56112">
    <property type="entry name" value="Protein kinase-like (PK-like)"/>
    <property type="match status" value="1"/>
</dbReference>
<dbReference type="InterPro" id="IPR008271">
    <property type="entry name" value="Ser/Thr_kinase_AS"/>
</dbReference>
<protein>
    <submittedName>
        <fullName evidence="8">Protein kinase C delta type</fullName>
    </submittedName>
</protein>
<evidence type="ECO:0000256" key="5">
    <source>
        <dbReference type="ARBA" id="ARBA00022840"/>
    </source>
</evidence>
<proteinExistence type="predicted"/>
<sequence>MASPSRTSTNAPRISRPRSLRSSQIHNRRPLRPARVGVPPPPVSTAAATGTVSPAVEPDISPNVSPNVSSLAPRAAPVGLCPRVKQFWAKFHQARHNEQTKPTERVEYIVPPPIELMRVGIPPDEYELIGKQKADLAMWAYHSDAVHPARLLAVKLYTNASSVAFGIAAEVTALEKIKENPHPRLLSFVDDPDFVSVRRMPDYDMVGIIMEYHPCSLTPLCGRYPPEALAGHLYATVAAELTSGLMHIHHLGMVHRDLKPDNILIDCTGHCIIADFDSTFHHSPVAPRCTDTHMIGTIGYIAPEMRQREPAEDLFVFDYRADYWSLGMTLFELVSFFTGEWMEKWHEGRGPAIEEHLRRATVCPGVFKEVLLALLEDDPQQRLHGQELVDQLAALGAGGESGSCPPFIVERHMSHSTPRWNNRFEVISNPLTATRTPPRLSPIQIIAVTPGRSGSIKRPISGYSAPLSPPETPQRTPSRREHPHHEPRAQPPGPVKRYSPPAEPKSLAALDAPVGVAPSALFNSHEHERLERVNETPEEDTIAHSEGSSTSLSRVGRVGRHGRLTAEQKGKASASPAHSRSNSTSTSGHLGPGGVAKSTTPRTPSPLSTRADLDASPTRKWIVHNPDPVSSKPEDGDGSGSGSDTDEEVRLERVTPKPFTALPSPTSGQLSPEIHIHGAGDSTSLQALSALEAHHKYIYETPTPSPLVALSALEALHKYIYETPTPSPLVGAREVTPAVPVGFEGARVERATVLRVPSRTEGGSPSKHSSGSGSDVGLGLGSKTGFTDLLEAGPVLMIAESQRAEDPGSAA</sequence>
<keyword evidence="4 8" id="KW-0418">Kinase</keyword>
<dbReference type="SMART" id="SM00220">
    <property type="entry name" value="S_TKc"/>
    <property type="match status" value="1"/>
</dbReference>
<evidence type="ECO:0000313" key="9">
    <source>
        <dbReference type="Proteomes" id="UP000815677"/>
    </source>
</evidence>
<feature type="compositionally biased region" description="Low complexity" evidence="6">
    <location>
        <begin position="762"/>
        <end position="773"/>
    </location>
</feature>
<evidence type="ECO:0000259" key="7">
    <source>
        <dbReference type="PROSITE" id="PS50011"/>
    </source>
</evidence>
<keyword evidence="9" id="KW-1185">Reference proteome</keyword>
<gene>
    <name evidence="8" type="ORF">MCHLO_06032</name>
</gene>
<keyword evidence="2" id="KW-0808">Transferase</keyword>
<evidence type="ECO:0000256" key="6">
    <source>
        <dbReference type="SAM" id="MobiDB-lite"/>
    </source>
</evidence>
<feature type="compositionally biased region" description="Polar residues" evidence="6">
    <location>
        <begin position="1"/>
        <end position="11"/>
    </location>
</feature>
<feature type="compositionally biased region" description="Low complexity" evidence="6">
    <location>
        <begin position="598"/>
        <end position="610"/>
    </location>
</feature>
<name>A0ABQ0LBX7_MYCCL</name>
<feature type="region of interest" description="Disordered" evidence="6">
    <location>
        <begin position="523"/>
        <end position="669"/>
    </location>
</feature>
<dbReference type="PROSITE" id="PS00108">
    <property type="entry name" value="PROTEIN_KINASE_ST"/>
    <property type="match status" value="1"/>
</dbReference>
<feature type="compositionally biased region" description="Basic and acidic residues" evidence="6">
    <location>
        <begin position="478"/>
        <end position="488"/>
    </location>
</feature>
<dbReference type="InterPro" id="IPR000719">
    <property type="entry name" value="Prot_kinase_dom"/>
</dbReference>
<feature type="compositionally biased region" description="Low complexity" evidence="6">
    <location>
        <begin position="44"/>
        <end position="56"/>
    </location>
</feature>
<evidence type="ECO:0000313" key="8">
    <source>
        <dbReference type="EMBL" id="GAT48650.1"/>
    </source>
</evidence>
<organism evidence="8 9">
    <name type="scientific">Mycena chlorophos</name>
    <name type="common">Agaric fungus</name>
    <name type="synonym">Agaricus chlorophos</name>
    <dbReference type="NCBI Taxonomy" id="658473"/>
    <lineage>
        <taxon>Eukaryota</taxon>
        <taxon>Fungi</taxon>
        <taxon>Dikarya</taxon>
        <taxon>Basidiomycota</taxon>
        <taxon>Agaricomycotina</taxon>
        <taxon>Agaricomycetes</taxon>
        <taxon>Agaricomycetidae</taxon>
        <taxon>Agaricales</taxon>
        <taxon>Marasmiineae</taxon>
        <taxon>Mycenaceae</taxon>
        <taxon>Mycena</taxon>
    </lineage>
</organism>
<feature type="compositionally biased region" description="Polar residues" evidence="6">
    <location>
        <begin position="576"/>
        <end position="588"/>
    </location>
</feature>
<reference evidence="8" key="1">
    <citation type="submission" date="2014-09" db="EMBL/GenBank/DDBJ databases">
        <title>Genome sequence of the luminous mushroom Mycena chlorophos for searching fungal bioluminescence genes.</title>
        <authorList>
            <person name="Tanaka Y."/>
            <person name="Kasuga D."/>
            <person name="Oba Y."/>
            <person name="Hase S."/>
            <person name="Sato K."/>
            <person name="Oba Y."/>
            <person name="Sakakibara Y."/>
        </authorList>
    </citation>
    <scope>NUCLEOTIDE SEQUENCE</scope>
</reference>